<evidence type="ECO:0000313" key="2">
    <source>
        <dbReference type="EMBL" id="MFC7357578.1"/>
    </source>
</evidence>
<organism evidence="2 3">
    <name type="scientific">Jejudonia soesokkakensis</name>
    <dbReference type="NCBI Taxonomy" id="1323432"/>
    <lineage>
        <taxon>Bacteria</taxon>
        <taxon>Pseudomonadati</taxon>
        <taxon>Bacteroidota</taxon>
        <taxon>Flavobacteriia</taxon>
        <taxon>Flavobacteriales</taxon>
        <taxon>Flavobacteriaceae</taxon>
        <taxon>Jejudonia</taxon>
    </lineage>
</organism>
<dbReference type="Pfam" id="PF12725">
    <property type="entry name" value="DUF3810"/>
    <property type="match status" value="1"/>
</dbReference>
<gene>
    <name evidence="2" type="ORF">ACFQO1_07760</name>
</gene>
<sequence length="360" mass="42688">MKQTRVQKRRKLLIATLLIVQVFGLKILSNYPSFVENYYSRGIYPIISKVSRYLFGWLPFSIGDIFYLLIVLFAIRWMYKNFRRLKSEPIWFFVEIMATMSVVYFMFNLLWGLNYYREPLHKTLALESDYTTQQLIVTTERLIVKANAMHRQLGYKDSIKIDLPYTQKEIFKKSLNGYKNLEAEFPQLAYSPRSIKKSGWSTGLTYMGYSGYYNPFSGEAQVNNLIKTYKFPVVSCHEEAHQIGYAAENEANFIATLATIHNDDPYIQYSGYIFALRYCVNEIARRDIDKYHELLPTINFGILESYREMREFWDRYQNPFETFSKAFWDQFLKANNQSKGIMSYSYMVALVVNYFEDKEF</sequence>
<protein>
    <submittedName>
        <fullName evidence="2">DUF3810 domain-containing protein</fullName>
    </submittedName>
</protein>
<dbReference type="Proteomes" id="UP001596415">
    <property type="component" value="Unassembled WGS sequence"/>
</dbReference>
<keyword evidence="1" id="KW-1133">Transmembrane helix</keyword>
<feature type="transmembrane region" description="Helical" evidence="1">
    <location>
        <begin position="12"/>
        <end position="34"/>
    </location>
</feature>
<feature type="transmembrane region" description="Helical" evidence="1">
    <location>
        <begin position="54"/>
        <end position="78"/>
    </location>
</feature>
<evidence type="ECO:0000256" key="1">
    <source>
        <dbReference type="SAM" id="Phobius"/>
    </source>
</evidence>
<comment type="caution">
    <text evidence="2">The sequence shown here is derived from an EMBL/GenBank/DDBJ whole genome shotgun (WGS) entry which is preliminary data.</text>
</comment>
<feature type="transmembrane region" description="Helical" evidence="1">
    <location>
        <begin position="90"/>
        <end position="113"/>
    </location>
</feature>
<dbReference type="EMBL" id="JBHTBN010000003">
    <property type="protein sequence ID" value="MFC7357578.1"/>
    <property type="molecule type" value="Genomic_DNA"/>
</dbReference>
<reference evidence="3" key="1">
    <citation type="journal article" date="2019" name="Int. J. Syst. Evol. Microbiol.">
        <title>The Global Catalogue of Microorganisms (GCM) 10K type strain sequencing project: providing services to taxonomists for standard genome sequencing and annotation.</title>
        <authorList>
            <consortium name="The Broad Institute Genomics Platform"/>
            <consortium name="The Broad Institute Genome Sequencing Center for Infectious Disease"/>
            <person name="Wu L."/>
            <person name="Ma J."/>
        </authorList>
    </citation>
    <scope>NUCLEOTIDE SEQUENCE [LARGE SCALE GENOMIC DNA]</scope>
    <source>
        <strain evidence="3">CGMCC 1.16306</strain>
    </source>
</reference>
<keyword evidence="3" id="KW-1185">Reference proteome</keyword>
<evidence type="ECO:0000313" key="3">
    <source>
        <dbReference type="Proteomes" id="UP001596415"/>
    </source>
</evidence>
<proteinExistence type="predicted"/>
<dbReference type="InterPro" id="IPR024294">
    <property type="entry name" value="DUF3810"/>
</dbReference>
<accession>A0ABW2MUJ2</accession>
<dbReference type="RefSeq" id="WP_380217423.1">
    <property type="nucleotide sequence ID" value="NZ_JBHTBN010000003.1"/>
</dbReference>
<name>A0ABW2MUJ2_9FLAO</name>
<keyword evidence="1" id="KW-0472">Membrane</keyword>
<keyword evidence="1" id="KW-0812">Transmembrane</keyword>